<dbReference type="InterPro" id="IPR039931">
    <property type="entry name" value="EEIG1/2-like"/>
</dbReference>
<keyword evidence="4" id="KW-1185">Reference proteome</keyword>
<dbReference type="PROSITE" id="PS51840">
    <property type="entry name" value="C2_NT"/>
    <property type="match status" value="1"/>
</dbReference>
<feature type="domain" description="C2 NT-type" evidence="2">
    <location>
        <begin position="1"/>
        <end position="73"/>
    </location>
</feature>
<proteinExistence type="predicted"/>
<feature type="compositionally biased region" description="Polar residues" evidence="1">
    <location>
        <begin position="184"/>
        <end position="196"/>
    </location>
</feature>
<gene>
    <name evidence="3" type="ORF">AUEXF2481DRAFT_34644</name>
</gene>
<evidence type="ECO:0000313" key="3">
    <source>
        <dbReference type="EMBL" id="KER00451.1"/>
    </source>
</evidence>
<protein>
    <recommendedName>
        <fullName evidence="2">C2 NT-type domain-containing protein</fullName>
    </recommendedName>
</protein>
<dbReference type="EMBL" id="KL584749">
    <property type="protein sequence ID" value="KER00451.1"/>
    <property type="molecule type" value="Genomic_DNA"/>
</dbReference>
<feature type="region of interest" description="Disordered" evidence="1">
    <location>
        <begin position="164"/>
        <end position="279"/>
    </location>
</feature>
<dbReference type="HOGENOM" id="CLU_023134_0_0_1"/>
<dbReference type="RefSeq" id="XP_013348956.1">
    <property type="nucleotide sequence ID" value="XM_013493502.1"/>
</dbReference>
<dbReference type="Proteomes" id="UP000030641">
    <property type="component" value="Unassembled WGS sequence"/>
</dbReference>
<evidence type="ECO:0000256" key="1">
    <source>
        <dbReference type="SAM" id="MobiDB-lite"/>
    </source>
</evidence>
<evidence type="ECO:0000313" key="4">
    <source>
        <dbReference type="Proteomes" id="UP000030641"/>
    </source>
</evidence>
<accession>A0A074YRZ4</accession>
<dbReference type="AlphaFoldDB" id="A0A074YRZ4"/>
<dbReference type="Pfam" id="PF10358">
    <property type="entry name" value="NT-C2"/>
    <property type="match status" value="1"/>
</dbReference>
<name>A0A074YRZ4_AURSE</name>
<dbReference type="InParanoid" id="A0A074YRZ4"/>
<feature type="non-terminal residue" evidence="3">
    <location>
        <position position="294"/>
    </location>
</feature>
<evidence type="ECO:0000259" key="2">
    <source>
        <dbReference type="PROSITE" id="PS51840"/>
    </source>
</evidence>
<dbReference type="PANTHER" id="PTHR21456">
    <property type="entry name" value="FAMILY WITH SEQUENCE SIMILARITY 102"/>
    <property type="match status" value="1"/>
</dbReference>
<dbReference type="OrthoDB" id="3365224at2759"/>
<dbReference type="GeneID" id="25365131"/>
<dbReference type="PANTHER" id="PTHR21456:SF1">
    <property type="entry name" value="C2 NT-TYPE DOMAIN-CONTAINING PROTEIN"/>
    <property type="match status" value="1"/>
</dbReference>
<sequence length="294" mass="32801">MLQELWIHLEIIQEYSSAGKGERITLGNIKLNLAEYVDTNDHVHDSDEGVTRRHLMQDSKINSTLKVSLHLRHLEGDRNYYAPPLRTAPVFGGIAGIMSQEVAEATEEGSNMPSLSNKSRENGELQDMYRRTLAASWVAQPGELRADDCIKDIFAGGDGWGSHLDHVQHGSRPNPGSDEDKSRSANLTPTDNFTRSPRSKSPLAGHQRNVSKESAHSDRRKGFDGWSKDTSSNTGANLGKQGAFGGRSSLHQQAMKFEMESAKRKTKPGQNEVDEFDNPWREDMRSWKIGRSTM</sequence>
<reference evidence="3 4" key="1">
    <citation type="journal article" date="2014" name="BMC Genomics">
        <title>Genome sequencing of four Aureobasidium pullulans varieties: biotechnological potential, stress tolerance, and description of new species.</title>
        <authorList>
            <person name="Gostin Ar C."/>
            <person name="Ohm R.A."/>
            <person name="Kogej T."/>
            <person name="Sonjak S."/>
            <person name="Turk M."/>
            <person name="Zajc J."/>
            <person name="Zalar P."/>
            <person name="Grube M."/>
            <person name="Sun H."/>
            <person name="Han J."/>
            <person name="Sharma A."/>
            <person name="Chiniquy J."/>
            <person name="Ngan C.Y."/>
            <person name="Lipzen A."/>
            <person name="Barry K."/>
            <person name="Grigoriev I.V."/>
            <person name="Gunde-Cimerman N."/>
        </authorList>
    </citation>
    <scope>NUCLEOTIDE SEQUENCE [LARGE SCALE GENOMIC DNA]</scope>
    <source>
        <strain evidence="3 4">EXF-2481</strain>
    </source>
</reference>
<dbReference type="InterPro" id="IPR019448">
    <property type="entry name" value="NT-C2"/>
</dbReference>
<dbReference type="STRING" id="1043005.A0A074YRZ4"/>
<feature type="compositionally biased region" description="Basic and acidic residues" evidence="1">
    <location>
        <begin position="210"/>
        <end position="227"/>
    </location>
</feature>
<dbReference type="OMA" id="WNNDAHN"/>
<organism evidence="3 4">
    <name type="scientific">Aureobasidium subglaciale (strain EXF-2481)</name>
    <name type="common">Aureobasidium pullulans var. subglaciale</name>
    <dbReference type="NCBI Taxonomy" id="1043005"/>
    <lineage>
        <taxon>Eukaryota</taxon>
        <taxon>Fungi</taxon>
        <taxon>Dikarya</taxon>
        <taxon>Ascomycota</taxon>
        <taxon>Pezizomycotina</taxon>
        <taxon>Dothideomycetes</taxon>
        <taxon>Dothideomycetidae</taxon>
        <taxon>Dothideales</taxon>
        <taxon>Saccotheciaceae</taxon>
        <taxon>Aureobasidium</taxon>
    </lineage>
</organism>